<accession>A0AAW1KPI3</accession>
<keyword evidence="2" id="KW-1185">Reference proteome</keyword>
<evidence type="ECO:0000313" key="1">
    <source>
        <dbReference type="EMBL" id="KAK9723210.1"/>
    </source>
</evidence>
<sequence>MDLLKKFFNRKNKFYRNFPVISCETLNPLNGVPTTKYIPKLYLPKPNLLQPCSRQVPDITPPYPGELPTEGPLPEMPIINEPEVVIVDDIDEYLLHFPIPHLLNPLDPEELYINADESEEDLQEEDYPPREEDLPAETMHDLVLAFIERASQVVPDSYFDRCDSDEEPRLVIDENFLEANNEEIPEEELYQDFD</sequence>
<organism evidence="1 2">
    <name type="scientific">Popillia japonica</name>
    <name type="common">Japanese beetle</name>
    <dbReference type="NCBI Taxonomy" id="7064"/>
    <lineage>
        <taxon>Eukaryota</taxon>
        <taxon>Metazoa</taxon>
        <taxon>Ecdysozoa</taxon>
        <taxon>Arthropoda</taxon>
        <taxon>Hexapoda</taxon>
        <taxon>Insecta</taxon>
        <taxon>Pterygota</taxon>
        <taxon>Neoptera</taxon>
        <taxon>Endopterygota</taxon>
        <taxon>Coleoptera</taxon>
        <taxon>Polyphaga</taxon>
        <taxon>Scarabaeiformia</taxon>
        <taxon>Scarabaeidae</taxon>
        <taxon>Rutelinae</taxon>
        <taxon>Popillia</taxon>
    </lineage>
</organism>
<dbReference type="AlphaFoldDB" id="A0AAW1KPI3"/>
<gene>
    <name evidence="1" type="ORF">QE152_g19401</name>
</gene>
<dbReference type="Proteomes" id="UP001458880">
    <property type="component" value="Unassembled WGS sequence"/>
</dbReference>
<protein>
    <submittedName>
        <fullName evidence="1">Uncharacterized protein</fullName>
    </submittedName>
</protein>
<comment type="caution">
    <text evidence="1">The sequence shown here is derived from an EMBL/GenBank/DDBJ whole genome shotgun (WGS) entry which is preliminary data.</text>
</comment>
<evidence type="ECO:0000313" key="2">
    <source>
        <dbReference type="Proteomes" id="UP001458880"/>
    </source>
</evidence>
<name>A0AAW1KPI3_POPJA</name>
<dbReference type="EMBL" id="JASPKY010000182">
    <property type="protein sequence ID" value="KAK9723210.1"/>
    <property type="molecule type" value="Genomic_DNA"/>
</dbReference>
<proteinExistence type="predicted"/>
<reference evidence="1 2" key="1">
    <citation type="journal article" date="2024" name="BMC Genomics">
        <title>De novo assembly and annotation of Popillia japonica's genome with initial clues to its potential as an invasive pest.</title>
        <authorList>
            <person name="Cucini C."/>
            <person name="Boschi S."/>
            <person name="Funari R."/>
            <person name="Cardaioli E."/>
            <person name="Iannotti N."/>
            <person name="Marturano G."/>
            <person name="Paoli F."/>
            <person name="Bruttini M."/>
            <person name="Carapelli A."/>
            <person name="Frati F."/>
            <person name="Nardi F."/>
        </authorList>
    </citation>
    <scope>NUCLEOTIDE SEQUENCE [LARGE SCALE GENOMIC DNA]</scope>
    <source>
        <strain evidence="1">DMR45628</strain>
    </source>
</reference>